<evidence type="ECO:0000259" key="1">
    <source>
        <dbReference type="SMART" id="SM01019"/>
    </source>
</evidence>
<gene>
    <name evidence="2" type="ORF">ISN45_At02g028250</name>
</gene>
<sequence>MKMPPPFSASKTQYLFHDESSENSKKSLVSTTLSLSSCENPNKRKMNSDEVLNISCIPRDYKLTQVERKIARMRNLSYQEKAEDEWYGVSTELTLFKDPWIIKKFFHFASVLDMAPNSVSNTHCLLDTKSPENAEESLVSLDLCLYDKTWPHDPNVAYNKPTSEEAINLAWMRTMSKRARREEEKYYVSTELTLLTVADPWTLKMVMTQSSIGNLYRLVLKASFVDIHILRYLPLDDQMMVKEDSGLAVEVYDHDTDSVHNLALKKWAKSSSFVLVSGWRKCFVDRRGLQVGDVIGMYWDRSESKLHFCVLSRA</sequence>
<accession>A0A8T2FV43</accession>
<protein>
    <submittedName>
        <fullName evidence="2">B3 DNA binding domain</fullName>
    </submittedName>
</protein>
<feature type="domain" description="TF-B3" evidence="1">
    <location>
        <begin position="203"/>
        <end position="314"/>
    </location>
</feature>
<dbReference type="InterPro" id="IPR003340">
    <property type="entry name" value="B3_DNA-bd"/>
</dbReference>
<comment type="caution">
    <text evidence="2">The sequence shown here is derived from an EMBL/GenBank/DDBJ whole genome shotgun (WGS) entry which is preliminary data.</text>
</comment>
<reference evidence="2 3" key="1">
    <citation type="submission" date="2020-12" db="EMBL/GenBank/DDBJ databases">
        <title>Concerted genomic and epigenomic changes stabilize Arabidopsis allopolyploids.</title>
        <authorList>
            <person name="Chen Z."/>
        </authorList>
    </citation>
    <scope>NUCLEOTIDE SEQUENCE [LARGE SCALE GENOMIC DNA]</scope>
    <source>
        <strain evidence="2">Allo738</strain>
        <tissue evidence="2">Leaf</tissue>
    </source>
</reference>
<dbReference type="AlphaFoldDB" id="A0A8T2FV43"/>
<dbReference type="CDD" id="cd10017">
    <property type="entry name" value="B3_DNA"/>
    <property type="match status" value="1"/>
</dbReference>
<dbReference type="GO" id="GO:0003677">
    <property type="term" value="F:DNA binding"/>
    <property type="evidence" value="ECO:0007669"/>
    <property type="project" value="InterPro"/>
</dbReference>
<dbReference type="EMBL" id="JAEFBK010000002">
    <property type="protein sequence ID" value="KAG7638380.1"/>
    <property type="molecule type" value="Genomic_DNA"/>
</dbReference>
<dbReference type="SMART" id="SM01019">
    <property type="entry name" value="B3"/>
    <property type="match status" value="1"/>
</dbReference>
<proteinExistence type="predicted"/>
<feature type="non-terminal residue" evidence="2">
    <location>
        <position position="314"/>
    </location>
</feature>
<organism evidence="2 3">
    <name type="scientific">Arabidopsis thaliana x Arabidopsis arenosa</name>
    <dbReference type="NCBI Taxonomy" id="1240361"/>
    <lineage>
        <taxon>Eukaryota</taxon>
        <taxon>Viridiplantae</taxon>
        <taxon>Streptophyta</taxon>
        <taxon>Embryophyta</taxon>
        <taxon>Tracheophyta</taxon>
        <taxon>Spermatophyta</taxon>
        <taxon>Magnoliopsida</taxon>
        <taxon>eudicotyledons</taxon>
        <taxon>Gunneridae</taxon>
        <taxon>Pentapetalae</taxon>
        <taxon>rosids</taxon>
        <taxon>malvids</taxon>
        <taxon>Brassicales</taxon>
        <taxon>Brassicaceae</taxon>
        <taxon>Camelineae</taxon>
        <taxon>Arabidopsis</taxon>
    </lineage>
</organism>
<keyword evidence="3" id="KW-1185">Reference proteome</keyword>
<dbReference type="InterPro" id="IPR051442">
    <property type="entry name" value="B3_domain"/>
</dbReference>
<evidence type="ECO:0000313" key="2">
    <source>
        <dbReference type="EMBL" id="KAG7638380.1"/>
    </source>
</evidence>
<dbReference type="PANTHER" id="PTHR34269:SF18">
    <property type="entry name" value="TF-B3 DOMAIN-CONTAINING PROTEIN"/>
    <property type="match status" value="1"/>
</dbReference>
<dbReference type="Proteomes" id="UP000694240">
    <property type="component" value="Chromosome 2"/>
</dbReference>
<evidence type="ECO:0000313" key="3">
    <source>
        <dbReference type="Proteomes" id="UP000694240"/>
    </source>
</evidence>
<name>A0A8T2FV43_9BRAS</name>
<dbReference type="PANTHER" id="PTHR34269">
    <property type="entry name" value="TRANSCRIPTION FACTOR B3-DOMAIN FAMILY-RELATED"/>
    <property type="match status" value="1"/>
</dbReference>